<accession>A0ABX0XYY7</accession>
<dbReference type="RefSeq" id="WP_167926160.1">
    <property type="nucleotide sequence ID" value="NZ_JAATVY010000010.1"/>
</dbReference>
<feature type="region of interest" description="Disordered" evidence="1">
    <location>
        <begin position="53"/>
        <end position="73"/>
    </location>
</feature>
<comment type="caution">
    <text evidence="2">The sequence shown here is derived from an EMBL/GenBank/DDBJ whole genome shotgun (WGS) entry which is preliminary data.</text>
</comment>
<feature type="region of interest" description="Disordered" evidence="1">
    <location>
        <begin position="1"/>
        <end position="21"/>
    </location>
</feature>
<feature type="compositionally biased region" description="Low complexity" evidence="1">
    <location>
        <begin position="7"/>
        <end position="21"/>
    </location>
</feature>
<evidence type="ECO:0000256" key="1">
    <source>
        <dbReference type="SAM" id="MobiDB-lite"/>
    </source>
</evidence>
<keyword evidence="3" id="KW-1185">Reference proteome</keyword>
<evidence type="ECO:0000313" key="3">
    <source>
        <dbReference type="Proteomes" id="UP000722989"/>
    </source>
</evidence>
<name>A0ABX0XYY7_9ACTN</name>
<protein>
    <submittedName>
        <fullName evidence="2">Uncharacterized protein</fullName>
    </submittedName>
</protein>
<proteinExistence type="predicted"/>
<dbReference type="EMBL" id="JAATVY010000010">
    <property type="protein sequence ID" value="NJC71256.1"/>
    <property type="molecule type" value="Genomic_DNA"/>
</dbReference>
<gene>
    <name evidence="2" type="ORF">HC031_16270</name>
</gene>
<reference evidence="2 3" key="1">
    <citation type="submission" date="2020-03" db="EMBL/GenBank/DDBJ databases">
        <title>WGS of the type strain of Planosporangium spp.</title>
        <authorList>
            <person name="Thawai C."/>
        </authorList>
    </citation>
    <scope>NUCLEOTIDE SEQUENCE [LARGE SCALE GENOMIC DNA]</scope>
    <source>
        <strain evidence="2 3">TBRC 5610</strain>
    </source>
</reference>
<sequence length="155" mass="16443">MDETGETNETAETGETNETAETLARRLGRVLVERAAPAEAVMFGPVSRAFLRDPDRASATRQRSAAGPLGFDDAGETVELLTPALLKASVEVTTYLAEQHVTGATDGDVLAALTVAQRARVREIVERALRREGIAAERAALLADAVVGGDRQAEE</sequence>
<evidence type="ECO:0000313" key="2">
    <source>
        <dbReference type="EMBL" id="NJC71256.1"/>
    </source>
</evidence>
<dbReference type="Proteomes" id="UP000722989">
    <property type="component" value="Unassembled WGS sequence"/>
</dbReference>
<organism evidence="2 3">
    <name type="scientific">Planosporangium thailandense</name>
    <dbReference type="NCBI Taxonomy" id="765197"/>
    <lineage>
        <taxon>Bacteria</taxon>
        <taxon>Bacillati</taxon>
        <taxon>Actinomycetota</taxon>
        <taxon>Actinomycetes</taxon>
        <taxon>Micromonosporales</taxon>
        <taxon>Micromonosporaceae</taxon>
        <taxon>Planosporangium</taxon>
    </lineage>
</organism>